<dbReference type="STRING" id="568069.A0A1J1IFN3"/>
<dbReference type="InterPro" id="IPR011989">
    <property type="entry name" value="ARM-like"/>
</dbReference>
<evidence type="ECO:0000256" key="2">
    <source>
        <dbReference type="SAM" id="MobiDB-lite"/>
    </source>
</evidence>
<feature type="region of interest" description="Disordered" evidence="2">
    <location>
        <begin position="970"/>
        <end position="1023"/>
    </location>
</feature>
<dbReference type="OrthoDB" id="340346at2759"/>
<feature type="compositionally biased region" description="Basic and acidic residues" evidence="2">
    <location>
        <begin position="579"/>
        <end position="588"/>
    </location>
</feature>
<keyword evidence="4" id="KW-1185">Reference proteome</keyword>
<dbReference type="Gene3D" id="1.25.10.10">
    <property type="entry name" value="Leucine-rich Repeat Variant"/>
    <property type="match status" value="2"/>
</dbReference>
<reference evidence="3 4" key="1">
    <citation type="submission" date="2015-04" db="EMBL/GenBank/DDBJ databases">
        <authorList>
            <person name="Syromyatnikov M.Y."/>
            <person name="Popov V.N."/>
        </authorList>
    </citation>
    <scope>NUCLEOTIDE SEQUENCE [LARGE SCALE GENOMIC DNA]</scope>
</reference>
<dbReference type="InterPro" id="IPR051023">
    <property type="entry name" value="PP2A_Regulatory_Subunit_A"/>
</dbReference>
<accession>A0A1J1IFN3</accession>
<gene>
    <name evidence="3" type="primary">putative Serine</name>
    <name evidence="3" type="ORF">CLUMA_CG012113</name>
</gene>
<dbReference type="PANTHER" id="PTHR10648">
    <property type="entry name" value="SERINE/THREONINE-PROTEIN PHOSPHATASE PP2A 65 KDA REGULATORY SUBUNIT"/>
    <property type="match status" value="1"/>
</dbReference>
<dbReference type="Proteomes" id="UP000183832">
    <property type="component" value="Unassembled WGS sequence"/>
</dbReference>
<sequence>MEVRAALVGSGNMISLCTCLTQLDQNFVQTFGVFLLDHILLIVLRYLSDEPTVRKSANSTLLYLIENGFLDKKVIKRTVCPVILELLRVDRLESVRELSSGENDIHLNAIGVMAKVAPIIGTEMAHETFFEKFMELSQVEMISVRKHCATIFPVMCEVLGCDLLESSMLPVYVKLCNDTSWNIRNSCAQNIQMVSILCSLQLRRKFLVPIMKKFMFDESRWVVTSALNSLGEFLATFAQPPIIGLAYNYRLELFITNAADIDFRQQYHSNMLLFSNQPNSAMILRNLEYYEREFEKELIVGMSGNAIEGQKSMRSLSVPNTTSVKLSPMNDATGTKKVNIETYLLSIIKANHFNDRMNTSGGRLSSTTASESDECELFSIQNPANPVTLMKRLSSTTDDLNNDSSSNDDNNNDDDPFNKFMKFNTPFKNNFINRILTPDTVESTFVWHMGFGESGENDGVLHNYDDIFKENGSVEQEDDDEDEDDDITDFDNNLNKNIMSYNSDESSEKNVGNDDSSSIEKKLNNLTLRDKLNNNNVDGSSSGSDDVELEKFNSHQYWYIEPPTLDDLIDQNELNNNNSKKDNDRSVENETNFNDGAGDVDAVADQSTLVMEDDVETESNDSMKIMKSESRNPQLTLNLEMPPEEGDESIRENNDSAEVEWNLIEDFVFMKDIDNNLCYKCAYNFPAVMLTLGKQFWPLLHQHFLSLCNDLQSNVRVRKTMAKSIYQIALIIGSEQATKDLVAPFVEFFKDIDDIKIEVAKHVTNFIRIIDPSKHEIIVNQLEMCWHPTVHVVNWRLREQIGIQIVELNKLGPRIQKENCLLYLTGLSLKLMMDKYDCVRKIGIDAFVSCVERIKQKKQLLKFLSFHFANSTRWRERQIYILTVDKLLEHRAIKPEMFNNYILKKLLELAVDKIPNIRLCIAKCLSYTLMENPYYNNEFRDSKKHILQQIATLEKDPDRGVRNNIFSAFSEKEKTESPSSDEFSYGLPAAPPTSSQIELVETPPPPPPPIDDVVNDQLTDSQT</sequence>
<evidence type="ECO:0000313" key="4">
    <source>
        <dbReference type="Proteomes" id="UP000183832"/>
    </source>
</evidence>
<feature type="region of interest" description="Disordered" evidence="2">
    <location>
        <begin position="396"/>
        <end position="417"/>
    </location>
</feature>
<feature type="compositionally biased region" description="Low complexity" evidence="2">
    <location>
        <begin position="396"/>
        <end position="409"/>
    </location>
</feature>
<feature type="compositionally biased region" description="Polar residues" evidence="2">
    <location>
        <begin position="492"/>
        <end position="505"/>
    </location>
</feature>
<feature type="region of interest" description="Disordered" evidence="2">
    <location>
        <begin position="572"/>
        <end position="599"/>
    </location>
</feature>
<dbReference type="PANTHER" id="PTHR10648:SF1">
    <property type="entry name" value="SERINE_THREONINE-PROTEIN PHOSPHATASE 4 REGULATORY SUBUNIT 1"/>
    <property type="match status" value="1"/>
</dbReference>
<feature type="compositionally biased region" description="Basic and acidic residues" evidence="2">
    <location>
        <begin position="506"/>
        <end position="518"/>
    </location>
</feature>
<organism evidence="3 4">
    <name type="scientific">Clunio marinus</name>
    <dbReference type="NCBI Taxonomy" id="568069"/>
    <lineage>
        <taxon>Eukaryota</taxon>
        <taxon>Metazoa</taxon>
        <taxon>Ecdysozoa</taxon>
        <taxon>Arthropoda</taxon>
        <taxon>Hexapoda</taxon>
        <taxon>Insecta</taxon>
        <taxon>Pterygota</taxon>
        <taxon>Neoptera</taxon>
        <taxon>Endopterygota</taxon>
        <taxon>Diptera</taxon>
        <taxon>Nematocera</taxon>
        <taxon>Chironomoidea</taxon>
        <taxon>Chironomidae</taxon>
        <taxon>Clunio</taxon>
    </lineage>
</organism>
<name>A0A1J1IFN3_9DIPT</name>
<dbReference type="AlphaFoldDB" id="A0A1J1IFN3"/>
<protein>
    <submittedName>
        <fullName evidence="3">CLUMA_CG012113, isoform A</fullName>
    </submittedName>
</protein>
<evidence type="ECO:0000256" key="1">
    <source>
        <dbReference type="ARBA" id="ARBA00022737"/>
    </source>
</evidence>
<feature type="region of interest" description="Disordered" evidence="2">
    <location>
        <begin position="473"/>
        <end position="518"/>
    </location>
</feature>
<keyword evidence="1" id="KW-0677">Repeat</keyword>
<dbReference type="EMBL" id="CVRI01000048">
    <property type="protein sequence ID" value="CRK99079.1"/>
    <property type="molecule type" value="Genomic_DNA"/>
</dbReference>
<dbReference type="GO" id="GO:0019888">
    <property type="term" value="F:protein phosphatase regulator activity"/>
    <property type="evidence" value="ECO:0007669"/>
    <property type="project" value="TreeGrafter"/>
</dbReference>
<evidence type="ECO:0000313" key="3">
    <source>
        <dbReference type="EMBL" id="CRK99079.1"/>
    </source>
</evidence>
<dbReference type="InterPro" id="IPR016024">
    <property type="entry name" value="ARM-type_fold"/>
</dbReference>
<dbReference type="SUPFAM" id="SSF48371">
    <property type="entry name" value="ARM repeat"/>
    <property type="match status" value="1"/>
</dbReference>
<proteinExistence type="predicted"/>
<dbReference type="GO" id="GO:0005737">
    <property type="term" value="C:cytoplasm"/>
    <property type="evidence" value="ECO:0007669"/>
    <property type="project" value="TreeGrafter"/>
</dbReference>
<feature type="compositionally biased region" description="Acidic residues" evidence="2">
    <location>
        <begin position="475"/>
        <end position="489"/>
    </location>
</feature>